<dbReference type="AlphaFoldDB" id="A0A8S9N545"/>
<gene>
    <name evidence="1" type="ORF">F2Q69_00053933</name>
</gene>
<reference evidence="1" key="1">
    <citation type="submission" date="2019-12" db="EMBL/GenBank/DDBJ databases">
        <title>Genome sequencing and annotation of Brassica cretica.</title>
        <authorList>
            <person name="Studholme D.J."/>
            <person name="Sarris P."/>
        </authorList>
    </citation>
    <scope>NUCLEOTIDE SEQUENCE</scope>
    <source>
        <strain evidence="1">PFS-109/04</strain>
        <tissue evidence="1">Leaf</tissue>
    </source>
</reference>
<dbReference type="Proteomes" id="UP000712600">
    <property type="component" value="Unassembled WGS sequence"/>
</dbReference>
<name>A0A8S9N545_BRACR</name>
<dbReference type="EMBL" id="QGKX02002183">
    <property type="protein sequence ID" value="KAF3487850.1"/>
    <property type="molecule type" value="Genomic_DNA"/>
</dbReference>
<organism evidence="1 2">
    <name type="scientific">Brassica cretica</name>
    <name type="common">Mustard</name>
    <dbReference type="NCBI Taxonomy" id="69181"/>
    <lineage>
        <taxon>Eukaryota</taxon>
        <taxon>Viridiplantae</taxon>
        <taxon>Streptophyta</taxon>
        <taxon>Embryophyta</taxon>
        <taxon>Tracheophyta</taxon>
        <taxon>Spermatophyta</taxon>
        <taxon>Magnoliopsida</taxon>
        <taxon>eudicotyledons</taxon>
        <taxon>Gunneridae</taxon>
        <taxon>Pentapetalae</taxon>
        <taxon>rosids</taxon>
        <taxon>malvids</taxon>
        <taxon>Brassicales</taxon>
        <taxon>Brassicaceae</taxon>
        <taxon>Brassiceae</taxon>
        <taxon>Brassica</taxon>
    </lineage>
</organism>
<comment type="caution">
    <text evidence="1">The sequence shown here is derived from an EMBL/GenBank/DDBJ whole genome shotgun (WGS) entry which is preliminary data.</text>
</comment>
<evidence type="ECO:0000313" key="2">
    <source>
        <dbReference type="Proteomes" id="UP000712600"/>
    </source>
</evidence>
<sequence length="154" mass="17297">MKRACCITTIIRYFFFGLKEALGFAPSWHLWLRYSSFLVKLSLLHSISKLSLLHSISKLSSPNPSLPFLVEVLASSVSQGMIFLIDWLSHLKLTLSSSLSSPTPLQLSLSLSLALSSQAHTLPLFLSLFKMAKDVSIELEYVYGTELSLRQYRT</sequence>
<evidence type="ECO:0000313" key="1">
    <source>
        <dbReference type="EMBL" id="KAF3487850.1"/>
    </source>
</evidence>
<accession>A0A8S9N545</accession>
<protein>
    <submittedName>
        <fullName evidence="1">Uncharacterized protein</fullName>
    </submittedName>
</protein>
<proteinExistence type="predicted"/>